<evidence type="ECO:0000313" key="3">
    <source>
        <dbReference type="Proteomes" id="UP000023152"/>
    </source>
</evidence>
<feature type="compositionally biased region" description="Acidic residues" evidence="1">
    <location>
        <begin position="39"/>
        <end position="49"/>
    </location>
</feature>
<evidence type="ECO:0000256" key="1">
    <source>
        <dbReference type="SAM" id="MobiDB-lite"/>
    </source>
</evidence>
<gene>
    <name evidence="2" type="ORF">RFI_00981</name>
</gene>
<keyword evidence="3" id="KW-1185">Reference proteome</keyword>
<dbReference type="EMBL" id="ASPP01001016">
    <property type="protein sequence ID" value="ETO36082.1"/>
    <property type="molecule type" value="Genomic_DNA"/>
</dbReference>
<feature type="compositionally biased region" description="Polar residues" evidence="1">
    <location>
        <begin position="53"/>
        <end position="62"/>
    </location>
</feature>
<name>X6PEG0_RETFI</name>
<evidence type="ECO:0000313" key="2">
    <source>
        <dbReference type="EMBL" id="ETO36082.1"/>
    </source>
</evidence>
<proteinExistence type="predicted"/>
<feature type="compositionally biased region" description="Basic and acidic residues" evidence="1">
    <location>
        <begin position="26"/>
        <end position="38"/>
    </location>
</feature>
<accession>X6PEG0</accession>
<feature type="region of interest" description="Disordered" evidence="1">
    <location>
        <begin position="175"/>
        <end position="207"/>
    </location>
</feature>
<dbReference type="AlphaFoldDB" id="X6PEG0"/>
<feature type="region of interest" description="Disordered" evidence="1">
    <location>
        <begin position="23"/>
        <end position="66"/>
    </location>
</feature>
<organism evidence="2 3">
    <name type="scientific">Reticulomyxa filosa</name>
    <dbReference type="NCBI Taxonomy" id="46433"/>
    <lineage>
        <taxon>Eukaryota</taxon>
        <taxon>Sar</taxon>
        <taxon>Rhizaria</taxon>
        <taxon>Retaria</taxon>
        <taxon>Foraminifera</taxon>
        <taxon>Monothalamids</taxon>
        <taxon>Reticulomyxidae</taxon>
        <taxon>Reticulomyxa</taxon>
    </lineage>
</organism>
<sequence length="207" mass="23467">DEDNEATCSSLCKNLGGSFNASANRKSADVRSKHARLNDDEDDEEDDVELATNGINKPSTTQTEEHKTAQEFVKGVLDELGYPSFAAKKYLKLLTDNYLTTMKQLEEMDRKDWRRLGYSDEIIDKLVDKIKSETNSKAFKQPKPKVDNALLSTKEKQSTDNTFNHNKENNITINVANTNNKHNHKNDLDISNKNTDANDSLSEFDDF</sequence>
<dbReference type="Proteomes" id="UP000023152">
    <property type="component" value="Unassembled WGS sequence"/>
</dbReference>
<feature type="non-terminal residue" evidence="2">
    <location>
        <position position="1"/>
    </location>
</feature>
<protein>
    <submittedName>
        <fullName evidence="2">Uncharacterized protein</fullName>
    </submittedName>
</protein>
<reference evidence="2 3" key="1">
    <citation type="journal article" date="2013" name="Curr. Biol.">
        <title>The Genome of the Foraminiferan Reticulomyxa filosa.</title>
        <authorList>
            <person name="Glockner G."/>
            <person name="Hulsmann N."/>
            <person name="Schleicher M."/>
            <person name="Noegel A.A."/>
            <person name="Eichinger L."/>
            <person name="Gallinger C."/>
            <person name="Pawlowski J."/>
            <person name="Sierra R."/>
            <person name="Euteneuer U."/>
            <person name="Pillet L."/>
            <person name="Moustafa A."/>
            <person name="Platzer M."/>
            <person name="Groth M."/>
            <person name="Szafranski K."/>
            <person name="Schliwa M."/>
        </authorList>
    </citation>
    <scope>NUCLEOTIDE SEQUENCE [LARGE SCALE GENOMIC DNA]</scope>
</reference>
<feature type="compositionally biased region" description="Polar residues" evidence="1">
    <location>
        <begin position="191"/>
        <end position="201"/>
    </location>
</feature>
<comment type="caution">
    <text evidence="2">The sequence shown here is derived from an EMBL/GenBank/DDBJ whole genome shotgun (WGS) entry which is preliminary data.</text>
</comment>